<evidence type="ECO:0000256" key="1">
    <source>
        <dbReference type="SAM" id="Phobius"/>
    </source>
</evidence>
<comment type="caution">
    <text evidence="2">The sequence shown here is derived from an EMBL/GenBank/DDBJ whole genome shotgun (WGS) entry which is preliminary data.</text>
</comment>
<proteinExistence type="predicted"/>
<evidence type="ECO:0000313" key="3">
    <source>
        <dbReference type="Proteomes" id="UP000024635"/>
    </source>
</evidence>
<keyword evidence="3" id="KW-1185">Reference proteome</keyword>
<reference evidence="3" key="1">
    <citation type="journal article" date="2015" name="Nat. Genet.">
        <title>The genome and transcriptome of the zoonotic hookworm Ancylostoma ceylanicum identify infection-specific gene families.</title>
        <authorList>
            <person name="Schwarz E.M."/>
            <person name="Hu Y."/>
            <person name="Antoshechkin I."/>
            <person name="Miller M.M."/>
            <person name="Sternberg P.W."/>
            <person name="Aroian R.V."/>
        </authorList>
    </citation>
    <scope>NUCLEOTIDE SEQUENCE</scope>
    <source>
        <strain evidence="3">HY135</strain>
    </source>
</reference>
<sequence>MQRRFLIYLCIQASVPTFSLLGPMLIILIKKSAVGQEGGNLIFFFMAFHGLTSPLSVVFCNDAYRSYALAPLKLKCANTIQNPIATVSELSVRRSSAR</sequence>
<dbReference type="AlphaFoldDB" id="A0A016RXN5"/>
<keyword evidence="1" id="KW-0812">Transmembrane</keyword>
<keyword evidence="1" id="KW-1133">Transmembrane helix</keyword>
<feature type="transmembrane region" description="Helical" evidence="1">
    <location>
        <begin position="6"/>
        <end position="29"/>
    </location>
</feature>
<evidence type="ECO:0008006" key="4">
    <source>
        <dbReference type="Google" id="ProtNLM"/>
    </source>
</evidence>
<dbReference type="Proteomes" id="UP000024635">
    <property type="component" value="Unassembled WGS sequence"/>
</dbReference>
<gene>
    <name evidence="2" type="primary">Acey_s0352.g3281</name>
    <name evidence="2" type="ORF">Y032_0352g3281</name>
</gene>
<feature type="transmembrane region" description="Helical" evidence="1">
    <location>
        <begin position="41"/>
        <end position="59"/>
    </location>
</feature>
<name>A0A016RXN5_9BILA</name>
<accession>A0A016RXN5</accession>
<protein>
    <recommendedName>
        <fullName evidence="4">7TM GPCR serpentine receptor class x (Srx) domain-containing protein</fullName>
    </recommendedName>
</protein>
<dbReference type="InterPro" id="IPR019422">
    <property type="entry name" value="7TM_GPCR_serpentine_rcpt_Srh"/>
</dbReference>
<dbReference type="EMBL" id="JARK01001688">
    <property type="protein sequence ID" value="EYB82759.1"/>
    <property type="molecule type" value="Genomic_DNA"/>
</dbReference>
<dbReference type="Pfam" id="PF10318">
    <property type="entry name" value="7TM_GPCR_Srh"/>
    <property type="match status" value="1"/>
</dbReference>
<keyword evidence="1" id="KW-0472">Membrane</keyword>
<evidence type="ECO:0000313" key="2">
    <source>
        <dbReference type="EMBL" id="EYB82759.1"/>
    </source>
</evidence>
<organism evidence="2 3">
    <name type="scientific">Ancylostoma ceylanicum</name>
    <dbReference type="NCBI Taxonomy" id="53326"/>
    <lineage>
        <taxon>Eukaryota</taxon>
        <taxon>Metazoa</taxon>
        <taxon>Ecdysozoa</taxon>
        <taxon>Nematoda</taxon>
        <taxon>Chromadorea</taxon>
        <taxon>Rhabditida</taxon>
        <taxon>Rhabditina</taxon>
        <taxon>Rhabditomorpha</taxon>
        <taxon>Strongyloidea</taxon>
        <taxon>Ancylostomatidae</taxon>
        <taxon>Ancylostomatinae</taxon>
        <taxon>Ancylostoma</taxon>
    </lineage>
</organism>
<dbReference type="OrthoDB" id="10580668at2759"/>